<evidence type="ECO:0000313" key="3">
    <source>
        <dbReference type="Proteomes" id="UP000563094"/>
    </source>
</evidence>
<reference evidence="2 3" key="1">
    <citation type="submission" date="2020-08" db="EMBL/GenBank/DDBJ databases">
        <title>Genomic Encyclopedia of Type Strains, Phase IV (KMG-IV): sequencing the most valuable type-strain genomes for metagenomic binning, comparative biology and taxonomic classification.</title>
        <authorList>
            <person name="Goeker M."/>
        </authorList>
    </citation>
    <scope>NUCLEOTIDE SEQUENCE [LARGE SCALE GENOMIC DNA]</scope>
    <source>
        <strain evidence="2 3">DSM 29854</strain>
    </source>
</reference>
<sequence length="233" mass="25943">MGKYLTLLLVALFFSMDVGKAQSPVRYQTIEIPPVNETAAVPGLADFIKRLVIACDKKDTAYVLRVVDEEVAVSYGGGLYGKAAFLEEFLRQGGGFTTLKEVLLLGGTHEQDEEYPGKAVYVFPYVQAGKLYKGKTDTLEIDPFLTAVGLERHLVVFKKPSLTAPQVGVLRYPLLKLDPDTNLLHSKWAQVATFDHKIKGYVLWEKLYHLAGTTLRLVNMEEGYRIVSVAPFD</sequence>
<dbReference type="RefSeq" id="WP_182513745.1">
    <property type="nucleotide sequence ID" value="NZ_JACJIQ010000014.1"/>
</dbReference>
<feature type="chain" id="PRO_5032584237" evidence="1">
    <location>
        <begin position="21"/>
        <end position="233"/>
    </location>
</feature>
<dbReference type="EMBL" id="JACJIQ010000014">
    <property type="protein sequence ID" value="MBA9078581.1"/>
    <property type="molecule type" value="Genomic_DNA"/>
</dbReference>
<dbReference type="Proteomes" id="UP000563094">
    <property type="component" value="Unassembled WGS sequence"/>
</dbReference>
<feature type="signal peptide" evidence="1">
    <location>
        <begin position="1"/>
        <end position="20"/>
    </location>
</feature>
<name>A0A839GY05_9BACT</name>
<evidence type="ECO:0000256" key="1">
    <source>
        <dbReference type="SAM" id="SignalP"/>
    </source>
</evidence>
<comment type="caution">
    <text evidence="2">The sequence shown here is derived from an EMBL/GenBank/DDBJ whole genome shotgun (WGS) entry which is preliminary data.</text>
</comment>
<gene>
    <name evidence="2" type="ORF">FHS90_003311</name>
</gene>
<keyword evidence="3" id="KW-1185">Reference proteome</keyword>
<organism evidence="2 3">
    <name type="scientific">Rufibacter quisquiliarum</name>
    <dbReference type="NCBI Taxonomy" id="1549639"/>
    <lineage>
        <taxon>Bacteria</taxon>
        <taxon>Pseudomonadati</taxon>
        <taxon>Bacteroidota</taxon>
        <taxon>Cytophagia</taxon>
        <taxon>Cytophagales</taxon>
        <taxon>Hymenobacteraceae</taxon>
        <taxon>Rufibacter</taxon>
    </lineage>
</organism>
<proteinExistence type="predicted"/>
<keyword evidence="1" id="KW-0732">Signal</keyword>
<protein>
    <submittedName>
        <fullName evidence="2">Uncharacterized protein</fullName>
    </submittedName>
</protein>
<accession>A0A839GY05</accession>
<dbReference type="AlphaFoldDB" id="A0A839GY05"/>
<evidence type="ECO:0000313" key="2">
    <source>
        <dbReference type="EMBL" id="MBA9078581.1"/>
    </source>
</evidence>